<accession>A0A517YR34</accession>
<keyword evidence="3" id="KW-0645">Protease</keyword>
<dbReference type="EMBL" id="CP036425">
    <property type="protein sequence ID" value="QDU32683.1"/>
    <property type="molecule type" value="Genomic_DNA"/>
</dbReference>
<evidence type="ECO:0000313" key="4">
    <source>
        <dbReference type="Proteomes" id="UP000317369"/>
    </source>
</evidence>
<protein>
    <submittedName>
        <fullName evidence="3">M42 glutamyl aminopeptidase</fullName>
    </submittedName>
</protein>
<reference evidence="3 4" key="1">
    <citation type="submission" date="2019-02" db="EMBL/GenBank/DDBJ databases">
        <title>Deep-cultivation of Planctomycetes and their phenomic and genomic characterization uncovers novel biology.</title>
        <authorList>
            <person name="Wiegand S."/>
            <person name="Jogler M."/>
            <person name="Boedeker C."/>
            <person name="Pinto D."/>
            <person name="Vollmers J."/>
            <person name="Rivas-Marin E."/>
            <person name="Kohn T."/>
            <person name="Peeters S.H."/>
            <person name="Heuer A."/>
            <person name="Rast P."/>
            <person name="Oberbeckmann S."/>
            <person name="Bunk B."/>
            <person name="Jeske O."/>
            <person name="Meyerdierks A."/>
            <person name="Storesund J.E."/>
            <person name="Kallscheuer N."/>
            <person name="Luecker S."/>
            <person name="Lage O.M."/>
            <person name="Pohl T."/>
            <person name="Merkel B.J."/>
            <person name="Hornburger P."/>
            <person name="Mueller R.-W."/>
            <person name="Bruemmer F."/>
            <person name="Labrenz M."/>
            <person name="Spormann A.M."/>
            <person name="Op den Camp H."/>
            <person name="Overmann J."/>
            <person name="Amann R."/>
            <person name="Jetten M.S.M."/>
            <person name="Mascher T."/>
            <person name="Medema M.H."/>
            <person name="Devos D.P."/>
            <person name="Kaster A.-K."/>
            <person name="Ovreas L."/>
            <person name="Rohde M."/>
            <person name="Galperin M.Y."/>
            <person name="Jogler C."/>
        </authorList>
    </citation>
    <scope>NUCLEOTIDE SEQUENCE [LARGE SCALE GENOMIC DNA]</scope>
    <source>
        <strain evidence="3 4">KS4</strain>
    </source>
</reference>
<organism evidence="3 4">
    <name type="scientific">Poriferisphaera corsica</name>
    <dbReference type="NCBI Taxonomy" id="2528020"/>
    <lineage>
        <taxon>Bacteria</taxon>
        <taxon>Pseudomonadati</taxon>
        <taxon>Planctomycetota</taxon>
        <taxon>Phycisphaerae</taxon>
        <taxon>Phycisphaerales</taxon>
        <taxon>Phycisphaeraceae</taxon>
        <taxon>Poriferisphaera</taxon>
    </lineage>
</organism>
<keyword evidence="2" id="KW-0378">Hydrolase</keyword>
<keyword evidence="4" id="KW-1185">Reference proteome</keyword>
<dbReference type="InterPro" id="IPR051464">
    <property type="entry name" value="Peptidase_M42_aminopept"/>
</dbReference>
<evidence type="ECO:0000256" key="1">
    <source>
        <dbReference type="ARBA" id="ARBA00022723"/>
    </source>
</evidence>
<dbReference type="Proteomes" id="UP000317369">
    <property type="component" value="Chromosome"/>
</dbReference>
<dbReference type="GO" id="GO:0004177">
    <property type="term" value="F:aminopeptidase activity"/>
    <property type="evidence" value="ECO:0007669"/>
    <property type="project" value="UniProtKB-KW"/>
</dbReference>
<dbReference type="Pfam" id="PF05343">
    <property type="entry name" value="Peptidase_M42"/>
    <property type="match status" value="1"/>
</dbReference>
<dbReference type="PANTHER" id="PTHR32481:SF7">
    <property type="entry name" value="AMINOPEPTIDASE YHFE-RELATED"/>
    <property type="match status" value="1"/>
</dbReference>
<dbReference type="Gene3D" id="3.40.630.10">
    <property type="entry name" value="Zn peptidases"/>
    <property type="match status" value="2"/>
</dbReference>
<gene>
    <name evidence="3" type="ORF">KS4_07170</name>
</gene>
<evidence type="ECO:0000256" key="2">
    <source>
        <dbReference type="ARBA" id="ARBA00022801"/>
    </source>
</evidence>
<proteinExistence type="predicted"/>
<dbReference type="SUPFAM" id="SSF53187">
    <property type="entry name" value="Zn-dependent exopeptidases"/>
    <property type="match status" value="1"/>
</dbReference>
<evidence type="ECO:0000313" key="3">
    <source>
        <dbReference type="EMBL" id="QDU32683.1"/>
    </source>
</evidence>
<dbReference type="InterPro" id="IPR008007">
    <property type="entry name" value="Peptidase_M42"/>
</dbReference>
<keyword evidence="3" id="KW-0031">Aminopeptidase</keyword>
<dbReference type="GO" id="GO:0046872">
    <property type="term" value="F:metal ion binding"/>
    <property type="evidence" value="ECO:0007669"/>
    <property type="project" value="UniProtKB-KW"/>
</dbReference>
<dbReference type="PANTHER" id="PTHR32481">
    <property type="entry name" value="AMINOPEPTIDASE"/>
    <property type="match status" value="1"/>
</dbReference>
<name>A0A517YR34_9BACT</name>
<keyword evidence="1" id="KW-0479">Metal-binding</keyword>
<sequence>MIAVGCDMIYLYIDAYDLNGETMAAKRIKKIVVSETQKKRHERLLIELTSLPTGTGKEHAVVRYLYDWVARRAWVSMKRDKWGNVLLGLKGRRAKRPVVLTSHLDHPAFVVYEVKDGGREVWAEFRGGVHNDYFVGTKVRWWSRVEGELDKIKCEQFEGKDSYQTLIDLKETKRGEVAEVFDADEKNGQMFKQAKICFLAKNKVKTGDLLTWDLRESKVVRCKLNARVCDDLAVTAASLTCFERWYERNKNKLKEAHHVQVLFTRAEEVGFIGAMGACQSGLIADDARLIALENSKSIPGDSPQGAGPIVRVGDATSTFGHELNYRISQIAKQLTGEDETFQYQRKLMPGGSCEATAYQCYGYQTTCLCLPLVNYHNMNEQTKKIDVEVIDMRDYHNMVKLLIGVCERLDNGEVDGLRRVLDDLFEKRKHVLS</sequence>
<dbReference type="KEGG" id="pcor:KS4_07170"/>
<dbReference type="AlphaFoldDB" id="A0A517YR34"/>